<dbReference type="EMBL" id="QGNW01000060">
    <property type="protein sequence ID" value="RVX04585.1"/>
    <property type="molecule type" value="Genomic_DNA"/>
</dbReference>
<accession>A0A438J6J7</accession>
<gene>
    <name evidence="2" type="ORF">CK203_023347</name>
</gene>
<dbReference type="Proteomes" id="UP000288805">
    <property type="component" value="Unassembled WGS sequence"/>
</dbReference>
<sequence length="215" mass="23927">MIRRALMGGSCADIIEDRTGWCKMQTPLAGLFFLLYVIDWRVNYRQWRTRDPMLPSSHHSHAADMKTLQCIHSSAASALTNAVSPTAAPRHWRSLPLNELLAMARLFKFFIALTSVLLLVEFVAVVDPPELLPAPAPEKAPKIWRGERESSGGLKGGQKVEIALGVIACVAVLGFICLVYKKWQGNIQRSRYGCSPWENKKSPCSLILVSCRSVH</sequence>
<feature type="transmembrane region" description="Helical" evidence="1">
    <location>
        <begin position="106"/>
        <end position="126"/>
    </location>
</feature>
<keyword evidence="1" id="KW-0812">Transmembrane</keyword>
<keyword evidence="1" id="KW-1133">Transmembrane helix</keyword>
<name>A0A438J6J7_VITVI</name>
<feature type="transmembrane region" description="Helical" evidence="1">
    <location>
        <begin position="162"/>
        <end position="180"/>
    </location>
</feature>
<reference evidence="2 3" key="1">
    <citation type="journal article" date="2018" name="PLoS Genet.">
        <title>Population sequencing reveals clonal diversity and ancestral inbreeding in the grapevine cultivar Chardonnay.</title>
        <authorList>
            <person name="Roach M.J."/>
            <person name="Johnson D.L."/>
            <person name="Bohlmann J."/>
            <person name="van Vuuren H.J."/>
            <person name="Jones S.J."/>
            <person name="Pretorius I.S."/>
            <person name="Schmidt S.A."/>
            <person name="Borneman A.R."/>
        </authorList>
    </citation>
    <scope>NUCLEOTIDE SEQUENCE [LARGE SCALE GENOMIC DNA]</scope>
    <source>
        <strain evidence="3">cv. Chardonnay</strain>
        <tissue evidence="2">Leaf</tissue>
    </source>
</reference>
<organism evidence="2 3">
    <name type="scientific">Vitis vinifera</name>
    <name type="common">Grape</name>
    <dbReference type="NCBI Taxonomy" id="29760"/>
    <lineage>
        <taxon>Eukaryota</taxon>
        <taxon>Viridiplantae</taxon>
        <taxon>Streptophyta</taxon>
        <taxon>Embryophyta</taxon>
        <taxon>Tracheophyta</taxon>
        <taxon>Spermatophyta</taxon>
        <taxon>Magnoliopsida</taxon>
        <taxon>eudicotyledons</taxon>
        <taxon>Gunneridae</taxon>
        <taxon>Pentapetalae</taxon>
        <taxon>rosids</taxon>
        <taxon>Vitales</taxon>
        <taxon>Vitaceae</taxon>
        <taxon>Viteae</taxon>
        <taxon>Vitis</taxon>
    </lineage>
</organism>
<evidence type="ECO:0000313" key="2">
    <source>
        <dbReference type="EMBL" id="RVX04585.1"/>
    </source>
</evidence>
<evidence type="ECO:0000256" key="1">
    <source>
        <dbReference type="SAM" id="Phobius"/>
    </source>
</evidence>
<protein>
    <submittedName>
        <fullName evidence="2">Uncharacterized protein</fullName>
    </submittedName>
</protein>
<comment type="caution">
    <text evidence="2">The sequence shown here is derived from an EMBL/GenBank/DDBJ whole genome shotgun (WGS) entry which is preliminary data.</text>
</comment>
<dbReference type="AlphaFoldDB" id="A0A438J6J7"/>
<keyword evidence="1" id="KW-0472">Membrane</keyword>
<proteinExistence type="predicted"/>
<evidence type="ECO:0000313" key="3">
    <source>
        <dbReference type="Proteomes" id="UP000288805"/>
    </source>
</evidence>